<dbReference type="GO" id="GO:0009073">
    <property type="term" value="P:aromatic amino acid family biosynthetic process"/>
    <property type="evidence" value="ECO:0007669"/>
    <property type="project" value="UniProtKB-KW"/>
</dbReference>
<comment type="subcellular location">
    <subcellularLocation>
        <location evidence="16">Cytoplasm</location>
    </subcellularLocation>
</comment>
<feature type="binding site" evidence="16">
    <location>
        <position position="341"/>
    </location>
    <ligand>
        <name>NAD(+)</name>
        <dbReference type="ChEBI" id="CHEBI:57540"/>
    </ligand>
</feature>
<feature type="binding site" evidence="16">
    <location>
        <position position="374"/>
    </location>
    <ligand>
        <name>Zn(2+)</name>
        <dbReference type="ChEBI" id="CHEBI:29105"/>
    </ligand>
</feature>
<evidence type="ECO:0000256" key="2">
    <source>
        <dbReference type="ARBA" id="ARBA00001911"/>
    </source>
</evidence>
<dbReference type="NCBIfam" id="TIGR01357">
    <property type="entry name" value="aroB"/>
    <property type="match status" value="1"/>
</dbReference>
<dbReference type="CDD" id="cd00464">
    <property type="entry name" value="SK"/>
    <property type="match status" value="1"/>
</dbReference>
<comment type="similarity">
    <text evidence="15">Belongs to the shikimate kinase family.</text>
</comment>
<keyword evidence="16" id="KW-0170">Cobalt</keyword>
<reference evidence="19" key="2">
    <citation type="submission" date="2020-11" db="EMBL/GenBank/DDBJ databases">
        <title>Description of novel Gluconobacter species.</title>
        <authorList>
            <person name="Cleenwerck I."/>
            <person name="Cnockaert M."/>
            <person name="Borremans W."/>
            <person name="Wieme A.D."/>
            <person name="De Vuyst L."/>
            <person name="Vandamme P."/>
        </authorList>
    </citation>
    <scope>NUCLEOTIDE SEQUENCE</scope>
    <source>
        <strain evidence="19">R71697</strain>
    </source>
</reference>
<evidence type="ECO:0000256" key="3">
    <source>
        <dbReference type="ARBA" id="ARBA00001947"/>
    </source>
</evidence>
<feature type="binding site" evidence="15">
    <location>
        <position position="52"/>
    </location>
    <ligand>
        <name>substrate</name>
    </ligand>
</feature>
<comment type="function">
    <text evidence="15">Catalyzes the specific phosphorylation of the 3-hydroxyl group of shikimic acid using ATP as a cosubstrate.</text>
</comment>
<dbReference type="GO" id="GO:0005524">
    <property type="term" value="F:ATP binding"/>
    <property type="evidence" value="ECO:0007669"/>
    <property type="project" value="UniProtKB-UniRule"/>
</dbReference>
<feature type="binding site" evidence="15">
    <location>
        <position position="76"/>
    </location>
    <ligand>
        <name>substrate</name>
    </ligand>
</feature>
<sequence length="560" mass="60052">MSPLPPSLSADWAVTHPTPTSTVVLVGMMGAGKTTVGRRLAQVYGLPFIDADAEIERAAGCTIPEIFARHGEAYFRAGERRVIQRLIKGPPCILATGGGAWMDAQTRQLVRKHAVSVWLRAPVHVLLRRVHGRGGRPLLAQGSPEDIMTRLVGVRYPVYAEADIIIDCGDETVEQGVQRVCESLSEHTHPQKVHVALAQHSYDVLIGSDLISRAGARIAPLLRQKRIVIITDDTVAALHLPRLLASFAETGIETEVISVIGGEESKSLSCYGEIMTRLLSLGIERGTTIVALGGGVIGDLAGFVAATALRGIPFVQIPTTLLAQVDSSVGGKTGINSPSGKNLIGAFHQPIIVLADNSALATLPRRQRVAGYAEIVKSGLIADSDLFAWCEDNGSDVLSGDPAALAEAVRRACVFKAAVVAADEKEQAKQNGRALLNLGHTFGHAIEAELGYDGRILHGEAVSIGLHLAMALSVKLGHAPEEDLARLDSHLRSLEMPTSFDWFKESFSAQTLLDHMTRDKKMQNGRISFVLLHGIGKAFTSRDVPMESVRNLLINEGCQP</sequence>
<dbReference type="GO" id="GO:0009423">
    <property type="term" value="P:chorismate biosynthetic process"/>
    <property type="evidence" value="ECO:0007669"/>
    <property type="project" value="UniProtKB-UniRule"/>
</dbReference>
<dbReference type="Gene3D" id="3.40.50.300">
    <property type="entry name" value="P-loop containing nucleotide triphosphate hydrolases"/>
    <property type="match status" value="1"/>
</dbReference>
<dbReference type="PANTHER" id="PTHR43622">
    <property type="entry name" value="3-DEHYDROQUINATE SYNTHASE"/>
    <property type="match status" value="1"/>
</dbReference>
<evidence type="ECO:0000256" key="8">
    <source>
        <dbReference type="ARBA" id="ARBA00022723"/>
    </source>
</evidence>
<feature type="binding site" evidence="16">
    <location>
        <position position="332"/>
    </location>
    <ligand>
        <name>NAD(+)</name>
        <dbReference type="ChEBI" id="CHEBI:57540"/>
    </ligand>
</feature>
<keyword evidence="6 16" id="KW-0963">Cytoplasm</keyword>
<comment type="pathway">
    <text evidence="15">Metabolic intermediate biosynthesis; chorismate biosynthesis; chorismate from D-erythrose 4-phosphate and phosphoenolpyruvate: step 5/7.</text>
</comment>
<dbReference type="Pfam" id="PF01761">
    <property type="entry name" value="DHQ_synthase"/>
    <property type="match status" value="1"/>
</dbReference>
<keyword evidence="13 16" id="KW-0456">Lyase</keyword>
<keyword evidence="9 16" id="KW-0547">Nucleotide-binding</keyword>
<dbReference type="PANTHER" id="PTHR43622:SF7">
    <property type="entry name" value="3-DEHYDROQUINATE SYNTHASE, CHLOROPLASTIC"/>
    <property type="match status" value="1"/>
</dbReference>
<dbReference type="InterPro" id="IPR016037">
    <property type="entry name" value="DHQ_synth_AroB"/>
</dbReference>
<dbReference type="EC" id="4.2.3.4" evidence="16"/>
<dbReference type="GeneID" id="81473444"/>
<dbReference type="FunFam" id="3.40.50.1970:FF:000007">
    <property type="entry name" value="Pentafunctional AROM polypeptide"/>
    <property type="match status" value="1"/>
</dbReference>
<feature type="domain" description="3-dehydroquinate synthase C-terminal" evidence="18">
    <location>
        <begin position="371"/>
        <end position="522"/>
    </location>
</feature>
<comment type="catalytic activity">
    <reaction evidence="15">
        <text>shikimate + ATP = 3-phosphoshikimate + ADP + H(+)</text>
        <dbReference type="Rhea" id="RHEA:13121"/>
        <dbReference type="ChEBI" id="CHEBI:15378"/>
        <dbReference type="ChEBI" id="CHEBI:30616"/>
        <dbReference type="ChEBI" id="CHEBI:36208"/>
        <dbReference type="ChEBI" id="CHEBI:145989"/>
        <dbReference type="ChEBI" id="CHEBI:456216"/>
        <dbReference type="EC" id="2.7.1.71"/>
    </reaction>
</comment>
<keyword evidence="11 16" id="KW-0520">NAD</keyword>
<dbReference type="NCBIfam" id="NF010552">
    <property type="entry name" value="PRK13946.1"/>
    <property type="match status" value="1"/>
</dbReference>
<dbReference type="InterPro" id="IPR000623">
    <property type="entry name" value="Shikimate_kinase/TSH1"/>
</dbReference>
<dbReference type="HAMAP" id="MF_00109">
    <property type="entry name" value="Shikimate_kinase"/>
    <property type="match status" value="1"/>
</dbReference>
<dbReference type="CDD" id="cd08195">
    <property type="entry name" value="DHQS"/>
    <property type="match status" value="1"/>
</dbReference>
<keyword evidence="15" id="KW-0808">Transferase</keyword>
<comment type="pathway">
    <text evidence="5 16">Metabolic intermediate biosynthesis; chorismate biosynthesis; chorismate from D-erythrose 4-phosphate and phosphoenolpyruvate: step 2/7.</text>
</comment>
<evidence type="ECO:0000256" key="12">
    <source>
        <dbReference type="ARBA" id="ARBA00023141"/>
    </source>
</evidence>
<evidence type="ECO:0000256" key="14">
    <source>
        <dbReference type="ARBA" id="ARBA00023268"/>
    </source>
</evidence>
<gene>
    <name evidence="16" type="primary">aroB</name>
    <name evidence="15" type="synonym">aroK</name>
    <name evidence="19" type="ORF">HKD32_01960</name>
</gene>
<evidence type="ECO:0000256" key="5">
    <source>
        <dbReference type="ARBA" id="ARBA00004661"/>
    </source>
</evidence>
<keyword evidence="14" id="KW-0511">Multifunctional enzyme</keyword>
<feature type="binding site" evidence="15">
    <location>
        <position position="155"/>
    </location>
    <ligand>
        <name>substrate</name>
    </ligand>
</feature>
<evidence type="ECO:0000256" key="4">
    <source>
        <dbReference type="ARBA" id="ARBA00003485"/>
    </source>
</evidence>
<comment type="function">
    <text evidence="4 16">Catalyzes the conversion of 3-deoxy-D-arabino-heptulosonate 7-phosphate (DAHP) to dehydroquinate (DHQ).</text>
</comment>
<accession>A0A9Q2IP23</accession>
<feature type="binding site" evidence="16">
    <location>
        <position position="458"/>
    </location>
    <ligand>
        <name>Zn(2+)</name>
        <dbReference type="ChEBI" id="CHEBI:29105"/>
    </ligand>
</feature>
<feature type="binding site" evidence="15">
    <location>
        <position position="136"/>
    </location>
    <ligand>
        <name>ATP</name>
        <dbReference type="ChEBI" id="CHEBI:30616"/>
    </ligand>
</feature>
<keyword evidence="15" id="KW-0067">ATP-binding</keyword>
<feature type="binding site" evidence="16">
    <location>
        <begin position="319"/>
        <end position="320"/>
    </location>
    <ligand>
        <name>NAD(+)</name>
        <dbReference type="ChEBI" id="CHEBI:57540"/>
    </ligand>
</feature>
<evidence type="ECO:0000256" key="10">
    <source>
        <dbReference type="ARBA" id="ARBA00022833"/>
    </source>
</evidence>
<dbReference type="GO" id="GO:0003856">
    <property type="term" value="F:3-dehydroquinate synthase activity"/>
    <property type="evidence" value="ECO:0007669"/>
    <property type="project" value="UniProtKB-UniRule"/>
</dbReference>
<evidence type="ECO:0000256" key="13">
    <source>
        <dbReference type="ARBA" id="ARBA00023239"/>
    </source>
</evidence>
<evidence type="ECO:0000256" key="6">
    <source>
        <dbReference type="ARBA" id="ARBA00022490"/>
    </source>
</evidence>
<comment type="caution">
    <text evidence="16">Lacks conserved residue(s) required for the propagation of feature annotation.</text>
</comment>
<evidence type="ECO:0000259" key="17">
    <source>
        <dbReference type="Pfam" id="PF01761"/>
    </source>
</evidence>
<comment type="catalytic activity">
    <reaction evidence="1 16">
        <text>7-phospho-2-dehydro-3-deoxy-D-arabino-heptonate = 3-dehydroquinate + phosphate</text>
        <dbReference type="Rhea" id="RHEA:21968"/>
        <dbReference type="ChEBI" id="CHEBI:32364"/>
        <dbReference type="ChEBI" id="CHEBI:43474"/>
        <dbReference type="ChEBI" id="CHEBI:58394"/>
        <dbReference type="EC" id="4.2.3.4"/>
    </reaction>
</comment>
<comment type="cofactor">
    <cofactor evidence="3">
        <name>Zn(2+)</name>
        <dbReference type="ChEBI" id="CHEBI:29105"/>
    </cofactor>
</comment>
<name>A0A9Q2IP23_GLUJA</name>
<dbReference type="SUPFAM" id="SSF52540">
    <property type="entry name" value="P-loop containing nucleoside triphosphate hydrolases"/>
    <property type="match status" value="1"/>
</dbReference>
<feature type="binding site" evidence="16">
    <location>
        <begin position="295"/>
        <end position="299"/>
    </location>
    <ligand>
        <name>NAD(+)</name>
        <dbReference type="ChEBI" id="CHEBI:57540"/>
    </ligand>
</feature>
<evidence type="ECO:0000256" key="9">
    <source>
        <dbReference type="ARBA" id="ARBA00022741"/>
    </source>
</evidence>
<feature type="domain" description="3-dehydroquinate synthase N-terminal" evidence="17">
    <location>
        <begin position="258"/>
        <end position="367"/>
    </location>
</feature>
<dbReference type="InterPro" id="IPR050071">
    <property type="entry name" value="Dehydroquinate_synthase"/>
</dbReference>
<dbReference type="EC" id="2.7.1.71" evidence="15"/>
<evidence type="ECO:0000256" key="7">
    <source>
        <dbReference type="ARBA" id="ARBA00022605"/>
    </source>
</evidence>
<dbReference type="EMBL" id="JABCQN010000001">
    <property type="protein sequence ID" value="MBF0869625.1"/>
    <property type="molecule type" value="Genomic_DNA"/>
</dbReference>
<dbReference type="Pfam" id="PF24621">
    <property type="entry name" value="DHQS_C"/>
    <property type="match status" value="1"/>
</dbReference>
<keyword evidence="7 16" id="KW-0028">Amino-acid biosynthesis</keyword>
<dbReference type="Gene3D" id="1.20.1090.10">
    <property type="entry name" value="Dehydroquinate synthase-like - alpha domain"/>
    <property type="match status" value="1"/>
</dbReference>
<evidence type="ECO:0000256" key="1">
    <source>
        <dbReference type="ARBA" id="ARBA00001393"/>
    </source>
</evidence>
<comment type="subunit">
    <text evidence="15">Monomer.</text>
</comment>
<feature type="binding site" evidence="15">
    <location>
        <position position="98"/>
    </location>
    <ligand>
        <name>substrate</name>
    </ligand>
</feature>
<feature type="binding site" evidence="15">
    <location>
        <begin position="30"/>
        <end position="35"/>
    </location>
    <ligand>
        <name>ATP</name>
        <dbReference type="ChEBI" id="CHEBI:30616"/>
    </ligand>
</feature>
<dbReference type="RefSeq" id="WP_194257415.1">
    <property type="nucleotide sequence ID" value="NZ_JABCQN010000001.1"/>
</dbReference>
<evidence type="ECO:0000313" key="19">
    <source>
        <dbReference type="EMBL" id="MBF0869625.1"/>
    </source>
</evidence>
<dbReference type="GO" id="GO:0000287">
    <property type="term" value="F:magnesium ion binding"/>
    <property type="evidence" value="ECO:0007669"/>
    <property type="project" value="UniProtKB-UniRule"/>
</dbReference>
<dbReference type="InterPro" id="IPR056179">
    <property type="entry name" value="DHQS_C"/>
</dbReference>
<keyword evidence="15" id="KW-0460">Magnesium</keyword>
<keyword evidence="8 16" id="KW-0479">Metal-binding</keyword>
<dbReference type="AlphaFoldDB" id="A0A9Q2IP23"/>
<dbReference type="Proteomes" id="UP000661006">
    <property type="component" value="Unassembled WGS sequence"/>
</dbReference>
<dbReference type="GO" id="GO:0004765">
    <property type="term" value="F:shikimate kinase activity"/>
    <property type="evidence" value="ECO:0007669"/>
    <property type="project" value="UniProtKB-UniRule"/>
</dbReference>
<keyword evidence="10 16" id="KW-0862">Zinc</keyword>
<dbReference type="SUPFAM" id="SSF56796">
    <property type="entry name" value="Dehydroquinate synthase-like"/>
    <property type="match status" value="1"/>
</dbReference>
<evidence type="ECO:0000256" key="11">
    <source>
        <dbReference type="ARBA" id="ARBA00023027"/>
    </source>
</evidence>
<dbReference type="InterPro" id="IPR031322">
    <property type="entry name" value="Shikimate/glucono_kinase"/>
</dbReference>
<feature type="binding site" evidence="15">
    <location>
        <position position="34"/>
    </location>
    <ligand>
        <name>Mg(2+)</name>
        <dbReference type="ChEBI" id="CHEBI:18420"/>
    </ligand>
</feature>
<comment type="caution">
    <text evidence="19">The sequence shown here is derived from an EMBL/GenBank/DDBJ whole genome shotgun (WGS) entry which is preliminary data.</text>
</comment>
<comment type="cofactor">
    <cofactor evidence="15">
        <name>Mg(2+)</name>
        <dbReference type="ChEBI" id="CHEBI:18420"/>
    </cofactor>
    <text evidence="15">Binds 1 Mg(2+) ion per subunit.</text>
</comment>
<evidence type="ECO:0000313" key="20">
    <source>
        <dbReference type="Proteomes" id="UP000661006"/>
    </source>
</evidence>
<dbReference type="InterPro" id="IPR027417">
    <property type="entry name" value="P-loop_NTPase"/>
</dbReference>
<protein>
    <recommendedName>
        <fullName evidence="15 16">Multifunctional fusion protein</fullName>
    </recommendedName>
    <domain>
        <recommendedName>
            <fullName evidence="15">Shikimate kinase</fullName>
            <shortName evidence="15">SK</shortName>
            <ecNumber evidence="15">2.7.1.71</ecNumber>
        </recommendedName>
    </domain>
    <domain>
        <recommendedName>
            <fullName evidence="16">3-dehydroquinate synthase</fullName>
            <shortName evidence="16">DHQS</shortName>
            <ecNumber evidence="16">4.2.3.4</ecNumber>
        </recommendedName>
    </domain>
</protein>
<organism evidence="19 20">
    <name type="scientific">Gluconobacter japonicus</name>
    <dbReference type="NCBI Taxonomy" id="376620"/>
    <lineage>
        <taxon>Bacteria</taxon>
        <taxon>Pseudomonadati</taxon>
        <taxon>Pseudomonadota</taxon>
        <taxon>Alphaproteobacteria</taxon>
        <taxon>Acetobacterales</taxon>
        <taxon>Acetobacteraceae</taxon>
        <taxon>Gluconobacter</taxon>
    </lineage>
</organism>
<proteinExistence type="inferred from homology"/>
<evidence type="ECO:0000256" key="16">
    <source>
        <dbReference type="HAMAP-Rule" id="MF_00110"/>
    </source>
</evidence>
<dbReference type="GO" id="GO:0005737">
    <property type="term" value="C:cytoplasm"/>
    <property type="evidence" value="ECO:0007669"/>
    <property type="project" value="UniProtKB-SubCell"/>
</dbReference>
<feature type="binding site" evidence="16">
    <location>
        <position position="440"/>
    </location>
    <ligand>
        <name>Zn(2+)</name>
        <dbReference type="ChEBI" id="CHEBI:29105"/>
    </ligand>
</feature>
<reference evidence="19" key="1">
    <citation type="submission" date="2020-04" db="EMBL/GenBank/DDBJ databases">
        <authorList>
            <person name="Sombolestani A."/>
        </authorList>
    </citation>
    <scope>NUCLEOTIDE SEQUENCE</scope>
    <source>
        <strain evidence="19">R71697</strain>
    </source>
</reference>
<comment type="cofactor">
    <cofactor evidence="2 16">
        <name>NAD(+)</name>
        <dbReference type="ChEBI" id="CHEBI:57540"/>
    </cofactor>
</comment>
<evidence type="ECO:0000256" key="15">
    <source>
        <dbReference type="HAMAP-Rule" id="MF_00109"/>
    </source>
</evidence>
<dbReference type="Gene3D" id="3.40.50.1970">
    <property type="match status" value="1"/>
</dbReference>
<dbReference type="GO" id="GO:0008652">
    <property type="term" value="P:amino acid biosynthetic process"/>
    <property type="evidence" value="ECO:0007669"/>
    <property type="project" value="UniProtKB-KW"/>
</dbReference>
<dbReference type="PRINTS" id="PR01100">
    <property type="entry name" value="SHIKIMTKNASE"/>
</dbReference>
<dbReference type="InterPro" id="IPR030960">
    <property type="entry name" value="DHQS/DOIS_N"/>
</dbReference>
<dbReference type="Pfam" id="PF01202">
    <property type="entry name" value="SKI"/>
    <property type="match status" value="1"/>
</dbReference>
<keyword evidence="15" id="KW-0418">Kinase</keyword>
<dbReference type="HAMAP" id="MF_00110">
    <property type="entry name" value="DHQ_synthase"/>
    <property type="match status" value="1"/>
</dbReference>
<comment type="similarity">
    <text evidence="16">Belongs to the sugar phosphate cyclases superfamily. Dehydroquinate synthase family.</text>
</comment>
<evidence type="ECO:0000259" key="18">
    <source>
        <dbReference type="Pfam" id="PF24621"/>
    </source>
</evidence>
<keyword evidence="12 16" id="KW-0057">Aromatic amino acid biosynthesis</keyword>
<comment type="cofactor">
    <cofactor evidence="16">
        <name>Co(2+)</name>
        <dbReference type="ChEBI" id="CHEBI:48828"/>
    </cofactor>
    <cofactor evidence="16">
        <name>Zn(2+)</name>
        <dbReference type="ChEBI" id="CHEBI:29105"/>
    </cofactor>
    <text evidence="16">Binds 1 divalent metal cation per subunit. Can use either Co(2+) or Zn(2+).</text>
</comment>